<dbReference type="EMBL" id="MU005784">
    <property type="protein sequence ID" value="KAF2704095.1"/>
    <property type="molecule type" value="Genomic_DNA"/>
</dbReference>
<accession>A0A6G1JV16</accession>
<organism evidence="1 2">
    <name type="scientific">Pleomassaria siparia CBS 279.74</name>
    <dbReference type="NCBI Taxonomy" id="1314801"/>
    <lineage>
        <taxon>Eukaryota</taxon>
        <taxon>Fungi</taxon>
        <taxon>Dikarya</taxon>
        <taxon>Ascomycota</taxon>
        <taxon>Pezizomycotina</taxon>
        <taxon>Dothideomycetes</taxon>
        <taxon>Pleosporomycetidae</taxon>
        <taxon>Pleosporales</taxon>
        <taxon>Pleomassariaceae</taxon>
        <taxon>Pleomassaria</taxon>
    </lineage>
</organism>
<protein>
    <submittedName>
        <fullName evidence="1">Uncharacterized protein</fullName>
    </submittedName>
</protein>
<evidence type="ECO:0000313" key="1">
    <source>
        <dbReference type="EMBL" id="KAF2704095.1"/>
    </source>
</evidence>
<reference evidence="1" key="1">
    <citation type="journal article" date="2020" name="Stud. Mycol.">
        <title>101 Dothideomycetes genomes: a test case for predicting lifestyles and emergence of pathogens.</title>
        <authorList>
            <person name="Haridas S."/>
            <person name="Albert R."/>
            <person name="Binder M."/>
            <person name="Bloem J."/>
            <person name="Labutti K."/>
            <person name="Salamov A."/>
            <person name="Andreopoulos B."/>
            <person name="Baker S."/>
            <person name="Barry K."/>
            <person name="Bills G."/>
            <person name="Bluhm B."/>
            <person name="Cannon C."/>
            <person name="Castanera R."/>
            <person name="Culley D."/>
            <person name="Daum C."/>
            <person name="Ezra D."/>
            <person name="Gonzalez J."/>
            <person name="Henrissat B."/>
            <person name="Kuo A."/>
            <person name="Liang C."/>
            <person name="Lipzen A."/>
            <person name="Lutzoni F."/>
            <person name="Magnuson J."/>
            <person name="Mondo S."/>
            <person name="Nolan M."/>
            <person name="Ohm R."/>
            <person name="Pangilinan J."/>
            <person name="Park H.-J."/>
            <person name="Ramirez L."/>
            <person name="Alfaro M."/>
            <person name="Sun H."/>
            <person name="Tritt A."/>
            <person name="Yoshinaga Y."/>
            <person name="Zwiers L.-H."/>
            <person name="Turgeon B."/>
            <person name="Goodwin S."/>
            <person name="Spatafora J."/>
            <person name="Crous P."/>
            <person name="Grigoriev I."/>
        </authorList>
    </citation>
    <scope>NUCLEOTIDE SEQUENCE</scope>
    <source>
        <strain evidence="1">CBS 279.74</strain>
    </source>
</reference>
<evidence type="ECO:0000313" key="2">
    <source>
        <dbReference type="Proteomes" id="UP000799428"/>
    </source>
</evidence>
<name>A0A6G1JV16_9PLEO</name>
<dbReference type="Proteomes" id="UP000799428">
    <property type="component" value="Unassembled WGS sequence"/>
</dbReference>
<sequence>MVDCDNSYLQVSTKHVRRDLNNFKRLCHEFWLSLIKQTLVASDFEFALVTALAFIAVTSYKEAGDLIDEQGEDKMEIDHRAANNKFKQETLDAFVRWYGDTVTVRNVLTTFDKYTAMVWQL</sequence>
<dbReference type="AlphaFoldDB" id="A0A6G1JV16"/>
<keyword evidence="2" id="KW-1185">Reference proteome</keyword>
<proteinExistence type="predicted"/>
<gene>
    <name evidence="1" type="ORF">K504DRAFT_507611</name>
</gene>